<reference evidence="2" key="1">
    <citation type="submission" date="2021-06" db="EMBL/GenBank/DDBJ databases">
        <title>Parelaphostrongylus tenuis whole genome reference sequence.</title>
        <authorList>
            <person name="Garwood T.J."/>
            <person name="Larsen P.A."/>
            <person name="Fountain-Jones N.M."/>
            <person name="Garbe J.R."/>
            <person name="Macchietto M.G."/>
            <person name="Kania S.A."/>
            <person name="Gerhold R.W."/>
            <person name="Richards J.E."/>
            <person name="Wolf T.M."/>
        </authorList>
    </citation>
    <scope>NUCLEOTIDE SEQUENCE</scope>
    <source>
        <strain evidence="2">MNPRO001-30</strain>
        <tissue evidence="2">Meninges</tissue>
    </source>
</reference>
<protein>
    <submittedName>
        <fullName evidence="2">Uncharacterized protein</fullName>
    </submittedName>
</protein>
<dbReference type="InterPro" id="IPR035940">
    <property type="entry name" value="CAP_sf"/>
</dbReference>
<evidence type="ECO:0000256" key="1">
    <source>
        <dbReference type="SAM" id="SignalP"/>
    </source>
</evidence>
<evidence type="ECO:0000313" key="2">
    <source>
        <dbReference type="EMBL" id="KAJ1363828.1"/>
    </source>
</evidence>
<feature type="signal peptide" evidence="1">
    <location>
        <begin position="1"/>
        <end position="19"/>
    </location>
</feature>
<keyword evidence="1" id="KW-0732">Signal</keyword>
<gene>
    <name evidence="2" type="ORF">KIN20_023775</name>
</gene>
<organism evidence="2 3">
    <name type="scientific">Parelaphostrongylus tenuis</name>
    <name type="common">Meningeal worm</name>
    <dbReference type="NCBI Taxonomy" id="148309"/>
    <lineage>
        <taxon>Eukaryota</taxon>
        <taxon>Metazoa</taxon>
        <taxon>Ecdysozoa</taxon>
        <taxon>Nematoda</taxon>
        <taxon>Chromadorea</taxon>
        <taxon>Rhabditida</taxon>
        <taxon>Rhabditina</taxon>
        <taxon>Rhabditomorpha</taxon>
        <taxon>Strongyloidea</taxon>
        <taxon>Metastrongylidae</taxon>
        <taxon>Parelaphostrongylus</taxon>
    </lineage>
</organism>
<dbReference type="EMBL" id="JAHQIW010004806">
    <property type="protein sequence ID" value="KAJ1363828.1"/>
    <property type="molecule type" value="Genomic_DNA"/>
</dbReference>
<sequence>MKTLVVAFILIAGSNFSSQFGHISDNIAECGDDANMNKMLRLTVRELHNSQRNLLAKETEENGSETTIGKLLNISAMRPLKYDCRLEESAFNISEMCRNESHA</sequence>
<dbReference type="AlphaFoldDB" id="A0AAD5MXH1"/>
<keyword evidence="3" id="KW-1185">Reference proteome</keyword>
<name>A0AAD5MXH1_PARTN</name>
<comment type="caution">
    <text evidence="2">The sequence shown here is derived from an EMBL/GenBank/DDBJ whole genome shotgun (WGS) entry which is preliminary data.</text>
</comment>
<dbReference type="Gene3D" id="3.40.33.10">
    <property type="entry name" value="CAP"/>
    <property type="match status" value="1"/>
</dbReference>
<dbReference type="Proteomes" id="UP001196413">
    <property type="component" value="Unassembled WGS sequence"/>
</dbReference>
<accession>A0AAD5MXH1</accession>
<proteinExistence type="predicted"/>
<evidence type="ECO:0000313" key="3">
    <source>
        <dbReference type="Proteomes" id="UP001196413"/>
    </source>
</evidence>
<feature type="chain" id="PRO_5042160370" evidence="1">
    <location>
        <begin position="20"/>
        <end position="103"/>
    </location>
</feature>